<keyword evidence="1" id="KW-0863">Zinc-finger</keyword>
<evidence type="ECO:0000256" key="1">
    <source>
        <dbReference type="PROSITE-ProRule" id="PRU00325"/>
    </source>
</evidence>
<dbReference type="GO" id="GO:0008270">
    <property type="term" value="F:zinc ion binding"/>
    <property type="evidence" value="ECO:0007669"/>
    <property type="project" value="UniProtKB-KW"/>
</dbReference>
<protein>
    <submittedName>
        <fullName evidence="4">SWIM-type domain-containing protein</fullName>
    </submittedName>
</protein>
<dbReference type="Proteomes" id="UP001179121">
    <property type="component" value="Chromosome"/>
</dbReference>
<accession>A0AA86MW84</accession>
<dbReference type="AlphaFoldDB" id="A0AA86MW84"/>
<feature type="coiled-coil region" evidence="2">
    <location>
        <begin position="154"/>
        <end position="223"/>
    </location>
</feature>
<dbReference type="SUPFAM" id="SSF57997">
    <property type="entry name" value="Tropomyosin"/>
    <property type="match status" value="1"/>
</dbReference>
<keyword evidence="1" id="KW-0479">Metal-binding</keyword>
<dbReference type="KEGG" id="nti:DNFV4_00546"/>
<dbReference type="Gene3D" id="1.10.287.1490">
    <property type="match status" value="1"/>
</dbReference>
<dbReference type="PROSITE" id="PS50966">
    <property type="entry name" value="ZF_SWIM"/>
    <property type="match status" value="1"/>
</dbReference>
<keyword evidence="2" id="KW-0175">Coiled coil</keyword>
<dbReference type="InterPro" id="IPR007527">
    <property type="entry name" value="Znf_SWIM"/>
</dbReference>
<name>A0AA86MW84_9BACT</name>
<feature type="domain" description="SWIM-type" evidence="3">
    <location>
        <begin position="44"/>
        <end position="80"/>
    </location>
</feature>
<evidence type="ECO:0000256" key="2">
    <source>
        <dbReference type="SAM" id="Coils"/>
    </source>
</evidence>
<proteinExistence type="predicted"/>
<keyword evidence="5" id="KW-1185">Reference proteome</keyword>
<evidence type="ECO:0000259" key="3">
    <source>
        <dbReference type="PROSITE" id="PS50966"/>
    </source>
</evidence>
<sequence length="277" mass="31011">MIQSIVEQKAYQRGNQYFSETRVRLLEANEQDIAATVSGNSGLYEQTIRLRDGHLVASCSCSLSEPPMCRHCVAVLLEYHRWVSLRLKRDGAPVRPAAEAHKGNGKAPPAAGHAVNDLRLSEVTEFIEWLQAAMKSLETKEPLPDSPPQKTGLVADWISAIRELERERRESEALRQALQEDLSRHEGQIQQFRQQLASVQEELENAKAKSQGLEREITGYQAMVAKLTTLSREICQFDLEIKTVSGDLTKSGNQLEQLSRAFGEVAAALQDLGRRHL</sequence>
<dbReference type="RefSeq" id="WP_289267122.1">
    <property type="nucleotide sequence ID" value="NZ_OX365700.1"/>
</dbReference>
<organism evidence="4 5">
    <name type="scientific">Nitrospira tepida</name>
    <dbReference type="NCBI Taxonomy" id="2973512"/>
    <lineage>
        <taxon>Bacteria</taxon>
        <taxon>Pseudomonadati</taxon>
        <taxon>Nitrospirota</taxon>
        <taxon>Nitrospiria</taxon>
        <taxon>Nitrospirales</taxon>
        <taxon>Nitrospiraceae</taxon>
        <taxon>Nitrospira</taxon>
    </lineage>
</organism>
<gene>
    <name evidence="4" type="ORF">DNFV4_00546</name>
</gene>
<dbReference type="EMBL" id="OX365700">
    <property type="protein sequence ID" value="CAI4030121.1"/>
    <property type="molecule type" value="Genomic_DNA"/>
</dbReference>
<evidence type="ECO:0000313" key="4">
    <source>
        <dbReference type="EMBL" id="CAI4030121.1"/>
    </source>
</evidence>
<keyword evidence="1" id="KW-0862">Zinc</keyword>
<evidence type="ECO:0000313" key="5">
    <source>
        <dbReference type="Proteomes" id="UP001179121"/>
    </source>
</evidence>
<reference evidence="4" key="1">
    <citation type="submission" date="2022-10" db="EMBL/GenBank/DDBJ databases">
        <authorList>
            <person name="Koch H."/>
        </authorList>
    </citation>
    <scope>NUCLEOTIDE SEQUENCE</scope>
    <source>
        <strain evidence="4">DNF</strain>
    </source>
</reference>